<evidence type="ECO:0000256" key="1">
    <source>
        <dbReference type="SAM" id="Coils"/>
    </source>
</evidence>
<dbReference type="AlphaFoldDB" id="A0AAE2CE46"/>
<evidence type="ECO:0000313" key="4">
    <source>
        <dbReference type="Proteomes" id="UP001293254"/>
    </source>
</evidence>
<reference evidence="3" key="2">
    <citation type="journal article" date="2024" name="Plant">
        <title>Genomic evolution and insights into agronomic trait innovations of Sesamum species.</title>
        <authorList>
            <person name="Miao H."/>
            <person name="Wang L."/>
            <person name="Qu L."/>
            <person name="Liu H."/>
            <person name="Sun Y."/>
            <person name="Le M."/>
            <person name="Wang Q."/>
            <person name="Wei S."/>
            <person name="Zheng Y."/>
            <person name="Lin W."/>
            <person name="Duan Y."/>
            <person name="Cao H."/>
            <person name="Xiong S."/>
            <person name="Wang X."/>
            <person name="Wei L."/>
            <person name="Li C."/>
            <person name="Ma Q."/>
            <person name="Ju M."/>
            <person name="Zhao R."/>
            <person name="Li G."/>
            <person name="Mu C."/>
            <person name="Tian Q."/>
            <person name="Mei H."/>
            <person name="Zhang T."/>
            <person name="Gao T."/>
            <person name="Zhang H."/>
        </authorList>
    </citation>
    <scope>NUCLEOTIDE SEQUENCE</scope>
    <source>
        <strain evidence="3">3651</strain>
    </source>
</reference>
<proteinExistence type="predicted"/>
<dbReference type="Proteomes" id="UP001293254">
    <property type="component" value="Unassembled WGS sequence"/>
</dbReference>
<feature type="compositionally biased region" description="Basic and acidic residues" evidence="2">
    <location>
        <begin position="58"/>
        <end position="70"/>
    </location>
</feature>
<evidence type="ECO:0000313" key="3">
    <source>
        <dbReference type="EMBL" id="KAK4418819.1"/>
    </source>
</evidence>
<comment type="caution">
    <text evidence="3">The sequence shown here is derived from an EMBL/GenBank/DDBJ whole genome shotgun (WGS) entry which is preliminary data.</text>
</comment>
<name>A0AAE2CE46_9LAMI</name>
<organism evidence="3 4">
    <name type="scientific">Sesamum alatum</name>
    <dbReference type="NCBI Taxonomy" id="300844"/>
    <lineage>
        <taxon>Eukaryota</taxon>
        <taxon>Viridiplantae</taxon>
        <taxon>Streptophyta</taxon>
        <taxon>Embryophyta</taxon>
        <taxon>Tracheophyta</taxon>
        <taxon>Spermatophyta</taxon>
        <taxon>Magnoliopsida</taxon>
        <taxon>eudicotyledons</taxon>
        <taxon>Gunneridae</taxon>
        <taxon>Pentapetalae</taxon>
        <taxon>asterids</taxon>
        <taxon>lamiids</taxon>
        <taxon>Lamiales</taxon>
        <taxon>Pedaliaceae</taxon>
        <taxon>Sesamum</taxon>
    </lineage>
</organism>
<sequence length="527" mass="58845">MEEDKKKKKNKKKKNKQATKPTENVTLDARESASDSQGHVSYIGQENGQVSGTIENDIGGHMDADRDEHLANGLEGTNLAKAEKQSWLDKEASFQEKIKKLQAEKNAQTQKEALLKEKINQLLNEKDENSQKEASLKEEIKQLHIGKNASMQNEASLKEKIIQLEKEKNAVIQKEGSLVQKIQQLQREKDAHLQKEASLETKILQLGDEKNSWVQKEAVLEEKIDRLVEEAAVLNLKWVSLQEKLRRLEKERDSLILKENAAKESIARLTSDNTNLQAQVTELEQSRESLLKEKQQLTEIISSLKLEINNLKSAAGFPQSSENNKATSEDGGVNHQVEAARALVEKLMSENSELVEKVNELYAELDRRGARTEYVFSTGSVPGAVRAQSADIADAAVLKPDWAFGADDRHRMAEVTDSISEASQMMPLSGSTQSLEDIMIEDERNSAHVNQNGGNELAKFAEITEADEIVQIPLDENEVRETDKEVAQFDETTDVPLTDAPLIGAPFRLISFVARYVSGADLVNRST</sequence>
<protein>
    <submittedName>
        <fullName evidence="3">Uncharacterized protein</fullName>
    </submittedName>
</protein>
<feature type="coiled-coil region" evidence="1">
    <location>
        <begin position="84"/>
        <end position="364"/>
    </location>
</feature>
<dbReference type="EMBL" id="JACGWO010000009">
    <property type="protein sequence ID" value="KAK4418819.1"/>
    <property type="molecule type" value="Genomic_DNA"/>
</dbReference>
<evidence type="ECO:0000256" key="2">
    <source>
        <dbReference type="SAM" id="MobiDB-lite"/>
    </source>
</evidence>
<accession>A0AAE2CE46</accession>
<keyword evidence="4" id="KW-1185">Reference proteome</keyword>
<gene>
    <name evidence="3" type="ORF">Salat_2294700</name>
</gene>
<reference evidence="3" key="1">
    <citation type="submission" date="2020-06" db="EMBL/GenBank/DDBJ databases">
        <authorList>
            <person name="Li T."/>
            <person name="Hu X."/>
            <person name="Zhang T."/>
            <person name="Song X."/>
            <person name="Zhang H."/>
            <person name="Dai N."/>
            <person name="Sheng W."/>
            <person name="Hou X."/>
            <person name="Wei L."/>
        </authorList>
    </citation>
    <scope>NUCLEOTIDE SEQUENCE</scope>
    <source>
        <strain evidence="3">3651</strain>
        <tissue evidence="3">Leaf</tissue>
    </source>
</reference>
<feature type="compositionally biased region" description="Polar residues" evidence="2">
    <location>
        <begin position="34"/>
        <end position="54"/>
    </location>
</feature>
<feature type="compositionally biased region" description="Basic residues" evidence="2">
    <location>
        <begin position="1"/>
        <end position="17"/>
    </location>
</feature>
<keyword evidence="1" id="KW-0175">Coiled coil</keyword>
<feature type="region of interest" description="Disordered" evidence="2">
    <location>
        <begin position="1"/>
        <end position="70"/>
    </location>
</feature>